<comment type="similarity">
    <text evidence="11">Belongs to the MCM family.</text>
</comment>
<dbReference type="Pfam" id="PF24901">
    <property type="entry name" value="WHD_MCM7"/>
    <property type="match status" value="1"/>
</dbReference>
<dbReference type="InterPro" id="IPR012340">
    <property type="entry name" value="NA-bd_OB-fold"/>
</dbReference>
<proteinExistence type="inferred from homology"/>
<reference evidence="14 15" key="1">
    <citation type="submission" date="2017-10" db="EMBL/GenBank/DDBJ databases">
        <title>A novel species of cold-tolerant Malassezia isolated from bats.</title>
        <authorList>
            <person name="Lorch J.M."/>
            <person name="Palmer J.M."/>
            <person name="Vanderwolf K.J."/>
            <person name="Schmidt K.Z."/>
            <person name="Verant M.L."/>
            <person name="Weller T.J."/>
            <person name="Blehert D.S."/>
        </authorList>
    </citation>
    <scope>NUCLEOTIDE SEQUENCE [LARGE SCALE GENOMIC DNA]</scope>
    <source>
        <strain evidence="14 15">NWHC:44797-103</strain>
    </source>
</reference>
<dbReference type="GO" id="GO:0003697">
    <property type="term" value="F:single-stranded DNA binding"/>
    <property type="evidence" value="ECO:0007669"/>
    <property type="project" value="TreeGrafter"/>
</dbReference>
<dbReference type="InterPro" id="IPR001208">
    <property type="entry name" value="MCM_dom"/>
</dbReference>
<dbReference type="EC" id="3.6.4.12" evidence="12"/>
<dbReference type="FunFam" id="3.40.50.300:FF:000288">
    <property type="entry name" value="DNA replication licensing factor MCM7"/>
    <property type="match status" value="1"/>
</dbReference>
<dbReference type="InterPro" id="IPR031327">
    <property type="entry name" value="MCM"/>
</dbReference>
<evidence type="ECO:0000256" key="9">
    <source>
        <dbReference type="ARBA" id="ARBA00023306"/>
    </source>
</evidence>
<dbReference type="Pfam" id="PF17855">
    <property type="entry name" value="MCM_lid"/>
    <property type="match status" value="1"/>
</dbReference>
<dbReference type="GO" id="GO:0097373">
    <property type="term" value="C:MCM core complex"/>
    <property type="evidence" value="ECO:0007669"/>
    <property type="project" value="UniProtKB-ARBA"/>
</dbReference>
<dbReference type="GO" id="GO:0005656">
    <property type="term" value="C:nuclear pre-replicative complex"/>
    <property type="evidence" value="ECO:0007669"/>
    <property type="project" value="UniProtKB-ARBA"/>
</dbReference>
<keyword evidence="9 12" id="KW-0131">Cell cycle</keyword>
<evidence type="ECO:0000256" key="7">
    <source>
        <dbReference type="ARBA" id="ARBA00023125"/>
    </source>
</evidence>
<feature type="domain" description="MCM C-terminal AAA(+) ATPase" evidence="13">
    <location>
        <begin position="400"/>
        <end position="606"/>
    </location>
</feature>
<comment type="function">
    <text evidence="12">Acts as component of the MCM2-7 complex (MCM complex) which is the replicative helicase essential for 'once per cell cycle' DNA replication initiation and elongation in eukaryotic cells. The active ATPase sites in the MCM2-7 ring are formed through the interaction surfaces of two neighboring subunits such that a critical structure of a conserved arginine finger motif is provided in trans relative to the ATP-binding site of the Walker A box of the adjacent subunit. The six ATPase active sites, however, are likely to contribute differentially to the complex helicase activity.</text>
</comment>
<keyword evidence="7 11" id="KW-0238">DNA-binding</keyword>
<dbReference type="SUPFAM" id="SSF50249">
    <property type="entry name" value="Nucleic acid-binding proteins"/>
    <property type="match status" value="1"/>
</dbReference>
<dbReference type="OrthoDB" id="3207464at2759"/>
<comment type="catalytic activity">
    <reaction evidence="10">
        <text>ATP + H2O = ADP + phosphate + H(+)</text>
        <dbReference type="Rhea" id="RHEA:13065"/>
        <dbReference type="ChEBI" id="CHEBI:15377"/>
        <dbReference type="ChEBI" id="CHEBI:15378"/>
        <dbReference type="ChEBI" id="CHEBI:30616"/>
        <dbReference type="ChEBI" id="CHEBI:43474"/>
        <dbReference type="ChEBI" id="CHEBI:456216"/>
        <dbReference type="EC" id="3.6.4.12"/>
    </reaction>
    <physiologicalReaction direction="left-to-right" evidence="10">
        <dbReference type="Rhea" id="RHEA:13066"/>
    </physiologicalReaction>
</comment>
<dbReference type="Gene3D" id="2.20.28.10">
    <property type="match status" value="1"/>
</dbReference>
<keyword evidence="8 12" id="KW-0539">Nucleus</keyword>
<dbReference type="Gene3D" id="2.40.50.140">
    <property type="entry name" value="Nucleic acid-binding proteins"/>
    <property type="match status" value="1"/>
</dbReference>
<name>A0A2N1JAJ3_9BASI</name>
<evidence type="ECO:0000256" key="11">
    <source>
        <dbReference type="RuleBase" id="RU004070"/>
    </source>
</evidence>
<dbReference type="Pfam" id="PF17207">
    <property type="entry name" value="MCM_OB"/>
    <property type="match status" value="1"/>
</dbReference>
<dbReference type="AlphaFoldDB" id="A0A2N1JAJ3"/>
<dbReference type="PROSITE" id="PS00847">
    <property type="entry name" value="MCM_1"/>
    <property type="match status" value="1"/>
</dbReference>
<evidence type="ECO:0000256" key="8">
    <source>
        <dbReference type="ARBA" id="ARBA00023242"/>
    </source>
</evidence>
<keyword evidence="3 11" id="KW-0547">Nucleotide-binding</keyword>
<dbReference type="GeneID" id="80902331"/>
<comment type="subcellular location">
    <subcellularLocation>
        <location evidence="1 12">Nucleus</location>
    </subcellularLocation>
</comment>
<keyword evidence="15" id="KW-1185">Reference proteome</keyword>
<dbReference type="PRINTS" id="PR01657">
    <property type="entry name" value="MCMFAMILY"/>
</dbReference>
<evidence type="ECO:0000256" key="6">
    <source>
        <dbReference type="ARBA" id="ARBA00022840"/>
    </source>
</evidence>
<keyword evidence="5 12" id="KW-0347">Helicase</keyword>
<dbReference type="InterPro" id="IPR018525">
    <property type="entry name" value="MCM_CS"/>
</dbReference>
<dbReference type="GO" id="GO:0016887">
    <property type="term" value="F:ATP hydrolysis activity"/>
    <property type="evidence" value="ECO:0007669"/>
    <property type="project" value="RHEA"/>
</dbReference>
<dbReference type="InterPro" id="IPR041562">
    <property type="entry name" value="MCM_lid"/>
</dbReference>
<dbReference type="RefSeq" id="XP_056063619.1">
    <property type="nucleotide sequence ID" value="XM_056207644.1"/>
</dbReference>
<dbReference type="FunFam" id="2.20.28.10:FF:000004">
    <property type="entry name" value="DNA replication licensing factor MCM7"/>
    <property type="match status" value="1"/>
</dbReference>
<evidence type="ECO:0000256" key="12">
    <source>
        <dbReference type="RuleBase" id="RU365012"/>
    </source>
</evidence>
<dbReference type="PANTHER" id="PTHR11630:SF26">
    <property type="entry name" value="DNA REPLICATION LICENSING FACTOR MCM7"/>
    <property type="match status" value="1"/>
</dbReference>
<evidence type="ECO:0000313" key="15">
    <source>
        <dbReference type="Proteomes" id="UP000232875"/>
    </source>
</evidence>
<dbReference type="GO" id="GO:0017116">
    <property type="term" value="F:single-stranded DNA helicase activity"/>
    <property type="evidence" value="ECO:0007669"/>
    <property type="project" value="TreeGrafter"/>
</dbReference>
<dbReference type="PANTHER" id="PTHR11630">
    <property type="entry name" value="DNA REPLICATION LICENSING FACTOR MCM FAMILY MEMBER"/>
    <property type="match status" value="1"/>
</dbReference>
<organism evidence="14 15">
    <name type="scientific">Malassezia vespertilionis</name>
    <dbReference type="NCBI Taxonomy" id="2020962"/>
    <lineage>
        <taxon>Eukaryota</taxon>
        <taxon>Fungi</taxon>
        <taxon>Dikarya</taxon>
        <taxon>Basidiomycota</taxon>
        <taxon>Ustilaginomycotina</taxon>
        <taxon>Malasseziomycetes</taxon>
        <taxon>Malasseziales</taxon>
        <taxon>Malasseziaceae</taxon>
        <taxon>Malassezia</taxon>
    </lineage>
</organism>
<dbReference type="GO" id="GO:0043596">
    <property type="term" value="C:nuclear replication fork"/>
    <property type="evidence" value="ECO:0007669"/>
    <property type="project" value="UniProtKB-ARBA"/>
</dbReference>
<dbReference type="SMART" id="SM00350">
    <property type="entry name" value="MCM"/>
    <property type="match status" value="1"/>
</dbReference>
<dbReference type="SUPFAM" id="SSF52540">
    <property type="entry name" value="P-loop containing nucleoside triphosphate hydrolases"/>
    <property type="match status" value="1"/>
</dbReference>
<keyword evidence="6 11" id="KW-0067">ATP-binding</keyword>
<dbReference type="GO" id="GO:0006270">
    <property type="term" value="P:DNA replication initiation"/>
    <property type="evidence" value="ECO:0007669"/>
    <property type="project" value="InterPro"/>
</dbReference>
<dbReference type="EMBL" id="KZ454991">
    <property type="protein sequence ID" value="PKI83574.1"/>
    <property type="molecule type" value="Genomic_DNA"/>
</dbReference>
<dbReference type="PRINTS" id="PR01663">
    <property type="entry name" value="MCMPROTEIN7"/>
</dbReference>
<sequence>MSGTSAGPILPVVNIDVNYDEQREKIADFLEHFKAPAQQVPPLSEVGAMDAHGPTANAPSAQLDRLDTEDGMEVEDVFHSSPALAGDIIVEKYMVQLQRIANRDQDKLTIELDDIVQFRGANGASGASLAYAIRGNARQYLNLFYEVVDKLMPSPDRDISDKDDVLDVIRHQRLERNVVNEEHDENAGEVPDIFPTSLLRRYMVFLKPLSSDTPLAVRNIRGAQIGKLLSVRGIVTRISDVKPNIQVDAYACDVCGAEVFQEVTGRQFMPLNFCTSRVCVTNKIRAPLYPQARASKFVAFQDVRIQEMTDQVPVGHIPRTMTIHLYGRLTRSMTPGDIVDIGGIFLPVPFTGFRAIRAGLLTDTYLDAQCVKQLKKSYQNLVLTPEDQLEIEMLRSDPALYSRLAASIAPEIYGHEDVKKTLLLLLVGGCSKAMGDGLKIRGDLNVCLMGDPGVAKSQMLKYIAKVAPRGLYTTGRGSSSAGLTAAVLRDPVTNEMVLEGGALVLADNGIACIDEFDKMDEADRTAIHEVMEQQTISISKAGINTTLNARTSILAAANPLYGQYNPRISPVDNINLPAALLSRFDILYLILDKPSRDTDEMLAQHITYVHMFNQAPPQDHDVIPSQVLRHFIAAARQHRPVIPATVSDYIVSAYVQLRAQHKLDEERESAFTYTSARTLLGVIRLAQALARLRFASEVENGDVEEALRLMDVSKASLYTHNRRGDLGDDQTPVSKIFRILREMAAQAGAEETLGRRHGGAAGALGEVTMRDFRERVLHGGFVEDQLQETLQEYASLGVIQLVGNSILFL</sequence>
<evidence type="ECO:0000256" key="10">
    <source>
        <dbReference type="ARBA" id="ARBA00048432"/>
    </source>
</evidence>
<gene>
    <name evidence="12 14" type="primary">MCM7</name>
    <name evidence="14" type="ORF">MVES_002669</name>
</gene>
<evidence type="ECO:0000256" key="3">
    <source>
        <dbReference type="ARBA" id="ARBA00022741"/>
    </source>
</evidence>
<dbReference type="InterPro" id="IPR027925">
    <property type="entry name" value="MCM_N"/>
</dbReference>
<dbReference type="PROSITE" id="PS50051">
    <property type="entry name" value="MCM_2"/>
    <property type="match status" value="1"/>
</dbReference>
<evidence type="ECO:0000256" key="5">
    <source>
        <dbReference type="ARBA" id="ARBA00022806"/>
    </source>
</evidence>
<dbReference type="InterPro" id="IPR027417">
    <property type="entry name" value="P-loop_NTPase"/>
</dbReference>
<dbReference type="CDD" id="cd17758">
    <property type="entry name" value="MCM7"/>
    <property type="match status" value="1"/>
</dbReference>
<dbReference type="InterPro" id="IPR008050">
    <property type="entry name" value="MCM7"/>
</dbReference>
<dbReference type="GO" id="GO:0000727">
    <property type="term" value="P:double-strand break repair via break-induced replication"/>
    <property type="evidence" value="ECO:0007669"/>
    <property type="project" value="TreeGrafter"/>
</dbReference>
<dbReference type="GO" id="GO:0042555">
    <property type="term" value="C:MCM complex"/>
    <property type="evidence" value="ECO:0007669"/>
    <property type="project" value="InterPro"/>
</dbReference>
<dbReference type="InterPro" id="IPR033762">
    <property type="entry name" value="MCM_OB"/>
</dbReference>
<dbReference type="Pfam" id="PF00493">
    <property type="entry name" value="MCM"/>
    <property type="match status" value="1"/>
</dbReference>
<dbReference type="STRING" id="2020962.A0A2N1JAJ3"/>
<evidence type="ECO:0000256" key="2">
    <source>
        <dbReference type="ARBA" id="ARBA00022705"/>
    </source>
</evidence>
<protein>
    <recommendedName>
        <fullName evidence="12">DNA replication licensing factor MCM7</fullName>
        <ecNumber evidence="12">3.6.4.12</ecNumber>
    </recommendedName>
</protein>
<dbReference type="Pfam" id="PF14551">
    <property type="entry name" value="MCM_N"/>
    <property type="match status" value="1"/>
</dbReference>
<evidence type="ECO:0000256" key="4">
    <source>
        <dbReference type="ARBA" id="ARBA00022801"/>
    </source>
</evidence>
<evidence type="ECO:0000313" key="14">
    <source>
        <dbReference type="EMBL" id="PKI83574.1"/>
    </source>
</evidence>
<keyword evidence="4 12" id="KW-0378">Hydrolase</keyword>
<accession>A0A2N1JAJ3</accession>
<dbReference type="GO" id="GO:0006279">
    <property type="term" value="P:premeiotic DNA replication"/>
    <property type="evidence" value="ECO:0007669"/>
    <property type="project" value="UniProtKB-ARBA"/>
</dbReference>
<dbReference type="Proteomes" id="UP000232875">
    <property type="component" value="Unassembled WGS sequence"/>
</dbReference>
<evidence type="ECO:0000259" key="13">
    <source>
        <dbReference type="PROSITE" id="PS50051"/>
    </source>
</evidence>
<dbReference type="GO" id="GO:0006271">
    <property type="term" value="P:DNA strand elongation involved in DNA replication"/>
    <property type="evidence" value="ECO:0007669"/>
    <property type="project" value="TreeGrafter"/>
</dbReference>
<dbReference type="Gene3D" id="3.40.50.300">
    <property type="entry name" value="P-loop containing nucleotide triphosphate hydrolases"/>
    <property type="match status" value="1"/>
</dbReference>
<dbReference type="GO" id="GO:0005524">
    <property type="term" value="F:ATP binding"/>
    <property type="evidence" value="ECO:0007669"/>
    <property type="project" value="UniProtKB-KW"/>
</dbReference>
<evidence type="ECO:0000256" key="1">
    <source>
        <dbReference type="ARBA" id="ARBA00004123"/>
    </source>
</evidence>
<dbReference type="GO" id="GO:0031261">
    <property type="term" value="C:DNA replication preinitiation complex"/>
    <property type="evidence" value="ECO:0007669"/>
    <property type="project" value="UniProtKB-ARBA"/>
</dbReference>
<keyword evidence="2 12" id="KW-0235">DNA replication</keyword>